<dbReference type="PROSITE" id="PS50893">
    <property type="entry name" value="ABC_TRANSPORTER_2"/>
    <property type="match status" value="2"/>
</dbReference>
<feature type="domain" description="ABC transporter" evidence="3">
    <location>
        <begin position="14"/>
        <end position="280"/>
    </location>
</feature>
<dbReference type="SUPFAM" id="SSF52540">
    <property type="entry name" value="P-loop containing nucleoside triphosphate hydrolases"/>
    <property type="match status" value="2"/>
</dbReference>
<dbReference type="PANTHER" id="PTHR42764">
    <property type="entry name" value="PHOSPHONATES UTILIZATION ATP-BINDING PROTEIN PHNK-RELATED"/>
    <property type="match status" value="1"/>
</dbReference>
<reference evidence="4" key="1">
    <citation type="submission" date="2020-06" db="EMBL/GenBank/DDBJ databases">
        <title>Unique genomic features of the anaerobic methanotrophic archaea.</title>
        <authorList>
            <person name="Chadwick G.L."/>
            <person name="Skennerton C.T."/>
            <person name="Laso-Perez R."/>
            <person name="Leu A.O."/>
            <person name="Speth D.R."/>
            <person name="Yu H."/>
            <person name="Morgan-Lang C."/>
            <person name="Hatzenpichler R."/>
            <person name="Goudeau D."/>
            <person name="Malmstrom R."/>
            <person name="Brazelton W.J."/>
            <person name="Woyke T."/>
            <person name="Hallam S.J."/>
            <person name="Tyson G.W."/>
            <person name="Wegener G."/>
            <person name="Boetius A."/>
            <person name="Orphan V."/>
        </authorList>
    </citation>
    <scope>NUCLEOTIDE SEQUENCE</scope>
</reference>
<dbReference type="InterPro" id="IPR003593">
    <property type="entry name" value="AAA+_ATPase"/>
</dbReference>
<dbReference type="PROSITE" id="PS00211">
    <property type="entry name" value="ABC_TRANSPORTER_1"/>
    <property type="match status" value="2"/>
</dbReference>
<name>A0A7G9Z7N3_9EURY</name>
<dbReference type="Pfam" id="PF00005">
    <property type="entry name" value="ABC_tran"/>
    <property type="match status" value="2"/>
</dbReference>
<accession>A0A7G9Z7N3</accession>
<sequence>MMGVEEMEEKGVIVKLQDICKEFEGKEVLKNVSVDIKEGESLGLLGRSGSGKSALLHMLRGTEEYAPTSGEIIFRVAMCPSCDWVDAPSKVGEACNKCGAKLESKEVNYWKDKEGRKKVKRAVAIMLQRTFGLYSDDTVMYNVLQALESRDYPASDRFKRAYDLLKSVRMLHRITFPAVNLSGGEKQRVVLARQLALDPILLLADEPTGTLDFETAKLVHKALLDSIKGGMTMVVTSHWPYVIKELSEKTLWLDNGEMVKYGDSKAVVEEFESQVGKIEREEYVKIGEPKIKIDHCKKYYYSMWRGMVKAVDDITLTINEGEIFGLVGKSGSGKTSLSRIIAQVDPLTDGSVQIRVGDRWIEVGRVAETGVWLAWSATTPGMGEQAAARVVMLHQEYSLYPEHTILANLTSCIGLKMPEELGLMKAKFVLQGVGFSEETTEEILPKTHSELSVGERQRIALAQVIMKEPEIAVLDEPTGTMDPITKKFVADSIRAARENLGVTLLIVTHDTDFAYDVCDKIAHMQNGKITEIEDLKYNTEQK</sequence>
<dbReference type="PANTHER" id="PTHR42764:SF2">
    <property type="entry name" value="ABC TRANSPORTER, ATP-BINDING PROTEIN"/>
    <property type="match status" value="1"/>
</dbReference>
<dbReference type="GO" id="GO:0016887">
    <property type="term" value="F:ATP hydrolysis activity"/>
    <property type="evidence" value="ECO:0007669"/>
    <property type="project" value="InterPro"/>
</dbReference>
<evidence type="ECO:0000313" key="4">
    <source>
        <dbReference type="EMBL" id="QNO56267.1"/>
    </source>
</evidence>
<dbReference type="InterPro" id="IPR027417">
    <property type="entry name" value="P-loop_NTPase"/>
</dbReference>
<evidence type="ECO:0000256" key="1">
    <source>
        <dbReference type="ARBA" id="ARBA00022741"/>
    </source>
</evidence>
<dbReference type="GO" id="GO:0005524">
    <property type="term" value="F:ATP binding"/>
    <property type="evidence" value="ECO:0007669"/>
    <property type="project" value="UniProtKB-KW"/>
</dbReference>
<keyword evidence="1" id="KW-0547">Nucleotide-binding</keyword>
<dbReference type="EMBL" id="MT631651">
    <property type="protein sequence ID" value="QNO56267.1"/>
    <property type="molecule type" value="Genomic_DNA"/>
</dbReference>
<organism evidence="4">
    <name type="scientific">Candidatus Methanophaga sp. ANME-1 ERB7</name>
    <dbReference type="NCBI Taxonomy" id="2759913"/>
    <lineage>
        <taxon>Archaea</taxon>
        <taxon>Methanobacteriati</taxon>
        <taxon>Methanobacteriota</taxon>
        <taxon>Stenosarchaea group</taxon>
        <taxon>Methanomicrobia</taxon>
        <taxon>Candidatus Methanophagales</taxon>
        <taxon>Candidatus Methanophagaceae</taxon>
        <taxon>Candidatus Methanophaga</taxon>
    </lineage>
</organism>
<dbReference type="SMART" id="SM00382">
    <property type="entry name" value="AAA"/>
    <property type="match status" value="2"/>
</dbReference>
<feature type="domain" description="ABC transporter" evidence="3">
    <location>
        <begin position="291"/>
        <end position="542"/>
    </location>
</feature>
<proteinExistence type="predicted"/>
<dbReference type="InterPro" id="IPR017871">
    <property type="entry name" value="ABC_transporter-like_CS"/>
</dbReference>
<dbReference type="GO" id="GO:0019700">
    <property type="term" value="P:organic phosphonate catabolic process"/>
    <property type="evidence" value="ECO:0007669"/>
    <property type="project" value="TreeGrafter"/>
</dbReference>
<dbReference type="InterPro" id="IPR003439">
    <property type="entry name" value="ABC_transporter-like_ATP-bd"/>
</dbReference>
<dbReference type="InterPro" id="IPR017669">
    <property type="entry name" value="Me_Coenz_M_Rdtase_A2"/>
</dbReference>
<protein>
    <submittedName>
        <fullName evidence="4">Vitamin B12 import ATP-binding protein BtuD</fullName>
    </submittedName>
</protein>
<dbReference type="Gene3D" id="3.40.50.300">
    <property type="entry name" value="P-loop containing nucleotide triphosphate hydrolases"/>
    <property type="match status" value="2"/>
</dbReference>
<keyword evidence="2 4" id="KW-0067">ATP-binding</keyword>
<dbReference type="AlphaFoldDB" id="A0A7G9Z7N3"/>
<evidence type="ECO:0000259" key="3">
    <source>
        <dbReference type="PROSITE" id="PS50893"/>
    </source>
</evidence>
<dbReference type="NCBIfam" id="TIGR03269">
    <property type="entry name" value="met_CoM_red_A2"/>
    <property type="match status" value="1"/>
</dbReference>
<gene>
    <name evidence="4" type="primary">btuD_1</name>
    <name evidence="4" type="ORF">INNEFFPN_00026</name>
</gene>
<evidence type="ECO:0000256" key="2">
    <source>
        <dbReference type="ARBA" id="ARBA00022840"/>
    </source>
</evidence>